<dbReference type="AlphaFoldDB" id="A0A8J2PMD1"/>
<evidence type="ECO:0000313" key="2">
    <source>
        <dbReference type="Proteomes" id="UP000708208"/>
    </source>
</evidence>
<gene>
    <name evidence="1" type="ORF">AFUS01_LOCUS45621</name>
</gene>
<sequence length="100" mass="11104">MVTPQKRHTETNSNMILYYDFIGHTTHQSKNGRLGLGVHGRAEVPLTSNLTPWAMRAGAKPIVIIRIRTCSASDSKHIRTFCMCPFTNPHGIIGTRSNEG</sequence>
<protein>
    <submittedName>
        <fullName evidence="1">Uncharacterized protein</fullName>
    </submittedName>
</protein>
<evidence type="ECO:0000313" key="1">
    <source>
        <dbReference type="EMBL" id="CAG7836368.1"/>
    </source>
</evidence>
<dbReference type="EMBL" id="CAJVCH010570998">
    <property type="protein sequence ID" value="CAG7836368.1"/>
    <property type="molecule type" value="Genomic_DNA"/>
</dbReference>
<accession>A0A8J2PMD1</accession>
<comment type="caution">
    <text evidence="1">The sequence shown here is derived from an EMBL/GenBank/DDBJ whole genome shotgun (WGS) entry which is preliminary data.</text>
</comment>
<keyword evidence="2" id="KW-1185">Reference proteome</keyword>
<reference evidence="1" key="1">
    <citation type="submission" date="2021-06" db="EMBL/GenBank/DDBJ databases">
        <authorList>
            <person name="Hodson N. C."/>
            <person name="Mongue J. A."/>
            <person name="Jaron S. K."/>
        </authorList>
    </citation>
    <scope>NUCLEOTIDE SEQUENCE</scope>
</reference>
<proteinExistence type="predicted"/>
<dbReference type="Proteomes" id="UP000708208">
    <property type="component" value="Unassembled WGS sequence"/>
</dbReference>
<organism evidence="1 2">
    <name type="scientific">Allacma fusca</name>
    <dbReference type="NCBI Taxonomy" id="39272"/>
    <lineage>
        <taxon>Eukaryota</taxon>
        <taxon>Metazoa</taxon>
        <taxon>Ecdysozoa</taxon>
        <taxon>Arthropoda</taxon>
        <taxon>Hexapoda</taxon>
        <taxon>Collembola</taxon>
        <taxon>Symphypleona</taxon>
        <taxon>Sminthuridae</taxon>
        <taxon>Allacma</taxon>
    </lineage>
</organism>
<name>A0A8J2PMD1_9HEXA</name>